<dbReference type="FunFam" id="3.90.850.10:FF:000004">
    <property type="entry name" value="Fumarylacetoacetase"/>
    <property type="match status" value="1"/>
</dbReference>
<evidence type="ECO:0000256" key="2">
    <source>
        <dbReference type="ARBA" id="ARBA00004782"/>
    </source>
</evidence>
<feature type="binding site" evidence="15">
    <location>
        <position position="264"/>
    </location>
    <ligand>
        <name>Mg(2+)</name>
        <dbReference type="ChEBI" id="CHEBI:18420"/>
    </ligand>
</feature>
<dbReference type="NCBIfam" id="TIGR01266">
    <property type="entry name" value="fum_ac_acetase"/>
    <property type="match status" value="1"/>
</dbReference>
<dbReference type="PANTHER" id="PTHR43069:SF2">
    <property type="entry name" value="FUMARYLACETOACETASE"/>
    <property type="match status" value="1"/>
</dbReference>
<feature type="domain" description="Fumarylacetoacetase-like C-terminal" evidence="17">
    <location>
        <begin position="131"/>
        <end position="421"/>
    </location>
</feature>
<feature type="binding site" evidence="14">
    <location>
        <position position="149"/>
    </location>
    <ligand>
        <name>substrate</name>
    </ligand>
</feature>
<evidence type="ECO:0000259" key="17">
    <source>
        <dbReference type="Pfam" id="PF01557"/>
    </source>
</evidence>
<dbReference type="Pfam" id="PF09298">
    <property type="entry name" value="FAA_hydrolase_N"/>
    <property type="match status" value="1"/>
</dbReference>
<dbReference type="GO" id="GO:1902000">
    <property type="term" value="P:homogentisate catabolic process"/>
    <property type="evidence" value="ECO:0007669"/>
    <property type="project" value="TreeGrafter"/>
</dbReference>
<feature type="binding site" evidence="14">
    <location>
        <position position="251"/>
    </location>
    <ligand>
        <name>substrate</name>
    </ligand>
</feature>
<keyword evidence="6 15" id="KW-0479">Metal-binding</keyword>
<comment type="caution">
    <text evidence="19">The sequence shown here is derived from an EMBL/GenBank/DDBJ whole genome shotgun (WGS) entry which is preliminary data.</text>
</comment>
<dbReference type="PANTHER" id="PTHR43069">
    <property type="entry name" value="FUMARYLACETOACETASE"/>
    <property type="match status" value="1"/>
</dbReference>
<keyword evidence="10 16" id="KW-0828">Tyrosine catabolism</keyword>
<evidence type="ECO:0000256" key="3">
    <source>
        <dbReference type="ARBA" id="ARBA00010211"/>
    </source>
</evidence>
<feature type="binding site" evidence="14">
    <location>
        <position position="247"/>
    </location>
    <ligand>
        <name>substrate</name>
    </ligand>
</feature>
<keyword evidence="20" id="KW-1185">Reference proteome</keyword>
<feature type="binding site" evidence="15">
    <location>
        <position position="240"/>
    </location>
    <ligand>
        <name>Mg(2+)</name>
        <dbReference type="ChEBI" id="CHEBI:18420"/>
    </ligand>
</feature>
<dbReference type="SUPFAM" id="SSF63433">
    <property type="entry name" value="Fumarylacetoacetate hydrolase, FAH, N-terminal domain"/>
    <property type="match status" value="1"/>
</dbReference>
<sequence>MSCFIDVLHESDFTIHNIPFAIISSSESQAPRAASAIGSYAIDLLALAQSGAFGKCSVLGNGVAARVFAEPTLNAFMALGRPAWREARAAIQAALSATGTSKLREDEELRQKVLLPLEKVKFHLPANIGDYTDFYASKEHATNVGVMFRGKENALMPNWVHLPVGYHGRASSVVVSGTSIRRPNGLTLNAETKLPEFKASRKLDYELEVAAYVGTGSKLGDSIAVGDAEEHIFGLSLMNDWSARDIQQYEYVPLGPFLGKNFGTTVSPWIVTLDALEPFRVAQPKQDPSPAAYLSAGSLDAYDVKLEVAIKPPTENTPPIVVSRSNLKYMYWSFKQMLAHHTVNGCNMRPGDLLGSGTISGPTPTSLGSLLELSKNGNEPFQLAPSVTRAFIEDGDEIVISGHCSKEVDGQRIRIGFGEARGVVVPAKSL</sequence>
<feature type="binding site" evidence="14">
    <location>
        <position position="135"/>
    </location>
    <ligand>
        <name>substrate</name>
    </ligand>
</feature>
<evidence type="ECO:0000256" key="5">
    <source>
        <dbReference type="ARBA" id="ARBA00014741"/>
    </source>
</evidence>
<dbReference type="Gene3D" id="2.30.30.230">
    <property type="entry name" value="Fumarylacetoacetase, N-terminal domain"/>
    <property type="match status" value="1"/>
</dbReference>
<evidence type="ECO:0000256" key="10">
    <source>
        <dbReference type="ARBA" id="ARBA00022878"/>
    </source>
</evidence>
<comment type="catalytic activity">
    <reaction evidence="1 16">
        <text>4-fumarylacetoacetate + H2O = acetoacetate + fumarate + H(+)</text>
        <dbReference type="Rhea" id="RHEA:10244"/>
        <dbReference type="ChEBI" id="CHEBI:13705"/>
        <dbReference type="ChEBI" id="CHEBI:15377"/>
        <dbReference type="ChEBI" id="CHEBI:15378"/>
        <dbReference type="ChEBI" id="CHEBI:18034"/>
        <dbReference type="ChEBI" id="CHEBI:29806"/>
        <dbReference type="EC" id="3.7.1.2"/>
    </reaction>
</comment>
<evidence type="ECO:0000256" key="11">
    <source>
        <dbReference type="ARBA" id="ARBA00023232"/>
    </source>
</evidence>
<evidence type="ECO:0000256" key="12">
    <source>
        <dbReference type="ARBA" id="ARBA00031740"/>
    </source>
</evidence>
<name>A0AAD5XTY2_9FUNG</name>
<dbReference type="Gene3D" id="3.90.850.10">
    <property type="entry name" value="Fumarylacetoacetase-like, C-terminal domain"/>
    <property type="match status" value="1"/>
</dbReference>
<feature type="binding site" evidence="15">
    <location>
        <position position="240"/>
    </location>
    <ligand>
        <name>Ca(2+)</name>
        <dbReference type="ChEBI" id="CHEBI:29108"/>
    </ligand>
</feature>
<gene>
    <name evidence="19" type="ORF">HDU87_006871</name>
</gene>
<evidence type="ECO:0000256" key="14">
    <source>
        <dbReference type="PIRSR" id="PIRSR605959-2"/>
    </source>
</evidence>
<feature type="binding site" evidence="15">
    <location>
        <position position="133"/>
    </location>
    <ligand>
        <name>Ca(2+)</name>
        <dbReference type="ChEBI" id="CHEBI:29108"/>
    </ligand>
</feature>
<dbReference type="InterPro" id="IPR036462">
    <property type="entry name" value="Fumarylacetoacetase_N_sf"/>
</dbReference>
<evidence type="ECO:0000256" key="4">
    <source>
        <dbReference type="ARBA" id="ARBA00012094"/>
    </source>
</evidence>
<evidence type="ECO:0000256" key="8">
    <source>
        <dbReference type="ARBA" id="ARBA00022837"/>
    </source>
</evidence>
<comment type="cofactor">
    <cofactor evidence="16">
        <name>Mg(2+)</name>
        <dbReference type="ChEBI" id="CHEBI:18420"/>
    </cofactor>
    <cofactor evidence="16">
        <name>Ca(2+)</name>
        <dbReference type="ChEBI" id="CHEBI:29108"/>
    </cofactor>
</comment>
<keyword evidence="8 15" id="KW-0106">Calcium</keyword>
<feature type="active site" description="Proton acceptor" evidence="13">
    <location>
        <position position="140"/>
    </location>
</feature>
<protein>
    <recommendedName>
        <fullName evidence="5 16">Fumarylacetoacetase</fullName>
        <ecNumber evidence="4 16">3.7.1.2</ecNumber>
    </recommendedName>
    <alternativeName>
        <fullName evidence="12 16">Fumarylacetoacetate hydrolase</fullName>
    </alternativeName>
</protein>
<feature type="binding site" evidence="15">
    <location>
        <position position="206"/>
    </location>
    <ligand>
        <name>Ca(2+)</name>
        <dbReference type="ChEBI" id="CHEBI:29108"/>
    </ligand>
</feature>
<feature type="binding site" evidence="15">
    <location>
        <position position="208"/>
    </location>
    <ligand>
        <name>Ca(2+)</name>
        <dbReference type="ChEBI" id="CHEBI:29108"/>
    </ligand>
</feature>
<evidence type="ECO:0000256" key="16">
    <source>
        <dbReference type="RuleBase" id="RU366008"/>
    </source>
</evidence>
<dbReference type="InterPro" id="IPR015377">
    <property type="entry name" value="Fumarylacetoacetase_N"/>
</dbReference>
<dbReference type="EMBL" id="JADGJQ010000006">
    <property type="protein sequence ID" value="KAJ3183546.1"/>
    <property type="molecule type" value="Genomic_DNA"/>
</dbReference>
<proteinExistence type="inferred from homology"/>
<evidence type="ECO:0000256" key="7">
    <source>
        <dbReference type="ARBA" id="ARBA00022801"/>
    </source>
</evidence>
<accession>A0AAD5XTY2</accession>
<dbReference type="InterPro" id="IPR005959">
    <property type="entry name" value="Fumarylacetoacetase"/>
</dbReference>
<reference evidence="19" key="1">
    <citation type="submission" date="2020-05" db="EMBL/GenBank/DDBJ databases">
        <title>Phylogenomic resolution of chytrid fungi.</title>
        <authorList>
            <person name="Stajich J.E."/>
            <person name="Amses K."/>
            <person name="Simmons R."/>
            <person name="Seto K."/>
            <person name="Myers J."/>
            <person name="Bonds A."/>
            <person name="Quandt C.A."/>
            <person name="Barry K."/>
            <person name="Liu P."/>
            <person name="Grigoriev I."/>
            <person name="Longcore J.E."/>
            <person name="James T.Y."/>
        </authorList>
    </citation>
    <scope>NUCLEOTIDE SEQUENCE</scope>
    <source>
        <strain evidence="19">JEL0379</strain>
    </source>
</reference>
<keyword evidence="11 16" id="KW-0585">Phenylalanine catabolism</keyword>
<comment type="pathway">
    <text evidence="2 16">Amino-acid degradation; L-phenylalanine degradation; acetoacetate and fumarate from L-phenylalanine: step 6/6.</text>
</comment>
<evidence type="ECO:0000256" key="13">
    <source>
        <dbReference type="PIRSR" id="PIRSR605959-1"/>
    </source>
</evidence>
<dbReference type="Pfam" id="PF01557">
    <property type="entry name" value="FAA_hydrolase"/>
    <property type="match status" value="1"/>
</dbReference>
<dbReference type="AlphaFoldDB" id="A0AAD5XTY2"/>
<dbReference type="SUPFAM" id="SSF56529">
    <property type="entry name" value="FAH"/>
    <property type="match status" value="1"/>
</dbReference>
<dbReference type="GO" id="GO:0046872">
    <property type="term" value="F:metal ion binding"/>
    <property type="evidence" value="ECO:0007669"/>
    <property type="project" value="UniProtKB-UniRule"/>
</dbReference>
<dbReference type="InterPro" id="IPR011234">
    <property type="entry name" value="Fumarylacetoacetase-like_C"/>
</dbReference>
<feature type="binding site" evidence="15">
    <location>
        <position position="260"/>
    </location>
    <ligand>
        <name>Mg(2+)</name>
        <dbReference type="ChEBI" id="CHEBI:18420"/>
    </ligand>
</feature>
<dbReference type="InterPro" id="IPR036663">
    <property type="entry name" value="Fumarylacetoacetase_C_sf"/>
</dbReference>
<feature type="binding site" evidence="14">
    <location>
        <position position="358"/>
    </location>
    <ligand>
        <name>substrate</name>
    </ligand>
</feature>
<feature type="domain" description="Fumarylacetoacetase N-terminal" evidence="18">
    <location>
        <begin position="16"/>
        <end position="125"/>
    </location>
</feature>
<dbReference type="EC" id="3.7.1.2" evidence="4 16"/>
<dbReference type="GO" id="GO:0004334">
    <property type="term" value="F:fumarylacetoacetase activity"/>
    <property type="evidence" value="ECO:0007669"/>
    <property type="project" value="UniProtKB-UniRule"/>
</dbReference>
<organism evidence="19 20">
    <name type="scientific">Geranomyces variabilis</name>
    <dbReference type="NCBI Taxonomy" id="109894"/>
    <lineage>
        <taxon>Eukaryota</taxon>
        <taxon>Fungi</taxon>
        <taxon>Fungi incertae sedis</taxon>
        <taxon>Chytridiomycota</taxon>
        <taxon>Chytridiomycota incertae sedis</taxon>
        <taxon>Chytridiomycetes</taxon>
        <taxon>Spizellomycetales</taxon>
        <taxon>Powellomycetaceae</taxon>
        <taxon>Geranomyces</taxon>
    </lineage>
</organism>
<keyword evidence="9 15" id="KW-0460">Magnesium</keyword>
<evidence type="ECO:0000256" key="1">
    <source>
        <dbReference type="ARBA" id="ARBA00000353"/>
    </source>
</evidence>
<evidence type="ECO:0000313" key="19">
    <source>
        <dbReference type="EMBL" id="KAJ3183546.1"/>
    </source>
</evidence>
<evidence type="ECO:0000256" key="9">
    <source>
        <dbReference type="ARBA" id="ARBA00022842"/>
    </source>
</evidence>
<evidence type="ECO:0000313" key="20">
    <source>
        <dbReference type="Proteomes" id="UP001212152"/>
    </source>
</evidence>
<dbReference type="Proteomes" id="UP001212152">
    <property type="component" value="Unassembled WGS sequence"/>
</dbReference>
<evidence type="ECO:0000256" key="6">
    <source>
        <dbReference type="ARBA" id="ARBA00022723"/>
    </source>
</evidence>
<dbReference type="GO" id="GO:0006559">
    <property type="term" value="P:L-phenylalanine catabolic process"/>
    <property type="evidence" value="ECO:0007669"/>
    <property type="project" value="UniProtKB-UniRule"/>
</dbReference>
<dbReference type="GO" id="GO:0006572">
    <property type="term" value="P:L-tyrosine catabolic process"/>
    <property type="evidence" value="ECO:0007669"/>
    <property type="project" value="UniProtKB-UniRule"/>
</dbReference>
<comment type="similarity">
    <text evidence="3 16">Belongs to the FAH family.</text>
</comment>
<keyword evidence="7 16" id="KW-0378">Hydrolase</keyword>
<evidence type="ECO:0000259" key="18">
    <source>
        <dbReference type="Pfam" id="PF09298"/>
    </source>
</evidence>
<evidence type="ECO:0000256" key="15">
    <source>
        <dbReference type="PIRSR" id="PIRSR605959-3"/>
    </source>
</evidence>